<comment type="subunit">
    <text evidence="3">Homodimer.</text>
</comment>
<dbReference type="FunFam" id="1.10.60.10:FF:000004">
    <property type="entry name" value="DtxR family transcriptional regulator"/>
    <property type="match status" value="1"/>
</dbReference>
<dbReference type="GO" id="GO:0003677">
    <property type="term" value="F:DNA binding"/>
    <property type="evidence" value="ECO:0007669"/>
    <property type="project" value="UniProtKB-KW"/>
</dbReference>
<keyword evidence="4" id="KW-0963">Cytoplasm</keyword>
<evidence type="ECO:0000256" key="4">
    <source>
        <dbReference type="ARBA" id="ARBA00022490"/>
    </source>
</evidence>
<dbReference type="SUPFAM" id="SSF47979">
    <property type="entry name" value="Iron-dependent repressor protein, dimerization domain"/>
    <property type="match status" value="1"/>
</dbReference>
<dbReference type="RefSeq" id="WP_204006069.1">
    <property type="nucleotide sequence ID" value="NZ_BOPG01000064.1"/>
</dbReference>
<evidence type="ECO:0000256" key="1">
    <source>
        <dbReference type="ARBA" id="ARBA00004496"/>
    </source>
</evidence>
<evidence type="ECO:0000313" key="15">
    <source>
        <dbReference type="Proteomes" id="UP000612585"/>
    </source>
</evidence>
<dbReference type="InterPro" id="IPR050536">
    <property type="entry name" value="DtxR_MntR_Metal-Reg"/>
</dbReference>
<reference evidence="14" key="1">
    <citation type="submission" date="2021-01" db="EMBL/GenBank/DDBJ databases">
        <title>Whole genome shotgun sequence of Virgisporangium aurantiacum NBRC 16421.</title>
        <authorList>
            <person name="Komaki H."/>
            <person name="Tamura T."/>
        </authorList>
    </citation>
    <scope>NUCLEOTIDE SEQUENCE</scope>
    <source>
        <strain evidence="14">NBRC 16421</strain>
    </source>
</reference>
<dbReference type="InterPro" id="IPR001367">
    <property type="entry name" value="Fe_dep_repressor"/>
</dbReference>
<evidence type="ECO:0000256" key="5">
    <source>
        <dbReference type="ARBA" id="ARBA00022491"/>
    </source>
</evidence>
<comment type="subcellular location">
    <subcellularLocation>
        <location evidence="1">Cytoplasm</location>
    </subcellularLocation>
</comment>
<comment type="caution">
    <text evidence="14">The sequence shown here is derived from an EMBL/GenBank/DDBJ whole genome shotgun (WGS) entry which is preliminary data.</text>
</comment>
<dbReference type="InterPro" id="IPR008988">
    <property type="entry name" value="Transcriptional_repressor_C"/>
</dbReference>
<keyword evidence="7" id="KW-0805">Transcription regulation</keyword>
<keyword evidence="11" id="KW-0464">Manganese</keyword>
<dbReference type="SUPFAM" id="SSF46785">
    <property type="entry name" value="Winged helix' DNA-binding domain"/>
    <property type="match status" value="1"/>
</dbReference>
<dbReference type="Pfam" id="PF02742">
    <property type="entry name" value="Fe_dep_repr_C"/>
    <property type="match status" value="1"/>
</dbReference>
<dbReference type="GO" id="GO:0046983">
    <property type="term" value="F:protein dimerization activity"/>
    <property type="evidence" value="ECO:0007669"/>
    <property type="project" value="InterPro"/>
</dbReference>
<dbReference type="InterPro" id="IPR036390">
    <property type="entry name" value="WH_DNA-bd_sf"/>
</dbReference>
<dbReference type="SMART" id="SM00529">
    <property type="entry name" value="HTH_DTXR"/>
    <property type="match status" value="1"/>
</dbReference>
<dbReference type="SMART" id="SM00899">
    <property type="entry name" value="FeoA"/>
    <property type="match status" value="1"/>
</dbReference>
<keyword evidence="9" id="KW-0010">Activator</keyword>
<evidence type="ECO:0000256" key="11">
    <source>
        <dbReference type="ARBA" id="ARBA00023211"/>
    </source>
</evidence>
<dbReference type="EMBL" id="BOPG01000064">
    <property type="protein sequence ID" value="GIJ61250.1"/>
    <property type="molecule type" value="Genomic_DNA"/>
</dbReference>
<dbReference type="AlphaFoldDB" id="A0A8J3ZGN1"/>
<dbReference type="GO" id="GO:0003700">
    <property type="term" value="F:DNA-binding transcription factor activity"/>
    <property type="evidence" value="ECO:0007669"/>
    <property type="project" value="InterPro"/>
</dbReference>
<dbReference type="Gene3D" id="2.30.30.90">
    <property type="match status" value="1"/>
</dbReference>
<dbReference type="Pfam" id="PF04023">
    <property type="entry name" value="FeoA"/>
    <property type="match status" value="1"/>
</dbReference>
<dbReference type="PANTHER" id="PTHR33238:SF11">
    <property type="entry name" value="TRANSCRIPTIONAL REGULATOR MNTR"/>
    <property type="match status" value="1"/>
</dbReference>
<dbReference type="InterPro" id="IPR036421">
    <property type="entry name" value="Fe_dep_repressor_sf"/>
</dbReference>
<evidence type="ECO:0000256" key="12">
    <source>
        <dbReference type="ARBA" id="ARBA00032593"/>
    </source>
</evidence>
<dbReference type="GO" id="GO:0005737">
    <property type="term" value="C:cytoplasm"/>
    <property type="evidence" value="ECO:0007669"/>
    <property type="project" value="UniProtKB-SubCell"/>
</dbReference>
<gene>
    <name evidence="14" type="ORF">Vau01_087660</name>
</gene>
<keyword evidence="5" id="KW-0678">Repressor</keyword>
<dbReference type="GO" id="GO:0046914">
    <property type="term" value="F:transition metal ion binding"/>
    <property type="evidence" value="ECO:0007669"/>
    <property type="project" value="InterPro"/>
</dbReference>
<keyword evidence="8" id="KW-0238">DNA-binding</keyword>
<dbReference type="PROSITE" id="PS50944">
    <property type="entry name" value="HTH_DTXR"/>
    <property type="match status" value="1"/>
</dbReference>
<evidence type="ECO:0000256" key="8">
    <source>
        <dbReference type="ARBA" id="ARBA00023125"/>
    </source>
</evidence>
<feature type="domain" description="HTH dtxR-type" evidence="13">
    <location>
        <begin position="1"/>
        <end position="63"/>
    </location>
</feature>
<dbReference type="InterPro" id="IPR022687">
    <property type="entry name" value="HTH_DTXR"/>
</dbReference>
<dbReference type="GO" id="GO:0045892">
    <property type="term" value="P:negative regulation of DNA-templated transcription"/>
    <property type="evidence" value="ECO:0007669"/>
    <property type="project" value="TreeGrafter"/>
</dbReference>
<evidence type="ECO:0000256" key="9">
    <source>
        <dbReference type="ARBA" id="ARBA00023159"/>
    </source>
</evidence>
<accession>A0A8J3ZGN1</accession>
<dbReference type="InterPro" id="IPR038157">
    <property type="entry name" value="FeoA_core_dom"/>
</dbReference>
<keyword evidence="10" id="KW-0804">Transcription</keyword>
<evidence type="ECO:0000259" key="13">
    <source>
        <dbReference type="PROSITE" id="PS50944"/>
    </source>
</evidence>
<dbReference type="PANTHER" id="PTHR33238">
    <property type="entry name" value="IRON (METAL) DEPENDENT REPRESSOR, DTXR FAMILY"/>
    <property type="match status" value="1"/>
</dbReference>
<keyword evidence="6" id="KW-0408">Iron</keyword>
<evidence type="ECO:0000256" key="10">
    <source>
        <dbReference type="ARBA" id="ARBA00023163"/>
    </source>
</evidence>
<evidence type="ECO:0000256" key="7">
    <source>
        <dbReference type="ARBA" id="ARBA00023015"/>
    </source>
</evidence>
<evidence type="ECO:0000256" key="3">
    <source>
        <dbReference type="ARBA" id="ARBA00011738"/>
    </source>
</evidence>
<sequence>MYTETVEDYLKAIFELVTRTGEATTSSLAGWLGVAAPTASAMLKRLDADHLIARRGGHRVVLTAHGRRHALAVVRRHRLIEEFLVRILDVPWEDVHDEAEVLEHAVSDRVLERIDAVLGRPTHDPHGDPIPTPDGPHVEEWAMPLSQAPCGGAFHVERVRDRNPDALRHLGRLGVRPGVVLDVVGQDPYGGPLWVTVAGRRHALGPELADLVFGVPA</sequence>
<proteinExistence type="inferred from homology"/>
<evidence type="ECO:0000256" key="2">
    <source>
        <dbReference type="ARBA" id="ARBA00007871"/>
    </source>
</evidence>
<organism evidence="14 15">
    <name type="scientific">Virgisporangium aurantiacum</name>
    <dbReference type="NCBI Taxonomy" id="175570"/>
    <lineage>
        <taxon>Bacteria</taxon>
        <taxon>Bacillati</taxon>
        <taxon>Actinomycetota</taxon>
        <taxon>Actinomycetes</taxon>
        <taxon>Micromonosporales</taxon>
        <taxon>Micromonosporaceae</taxon>
        <taxon>Virgisporangium</taxon>
    </lineage>
</organism>
<dbReference type="InterPro" id="IPR007167">
    <property type="entry name" value="Fe-transptr_FeoA-like"/>
</dbReference>
<name>A0A8J3ZGN1_9ACTN</name>
<dbReference type="Gene3D" id="1.10.10.10">
    <property type="entry name" value="Winged helix-like DNA-binding domain superfamily/Winged helix DNA-binding domain"/>
    <property type="match status" value="1"/>
</dbReference>
<comment type="similarity">
    <text evidence="2">Belongs to the DtxR/MntR family.</text>
</comment>
<keyword evidence="15" id="KW-1185">Reference proteome</keyword>
<dbReference type="SUPFAM" id="SSF50037">
    <property type="entry name" value="C-terminal domain of transcriptional repressors"/>
    <property type="match status" value="1"/>
</dbReference>
<dbReference type="Pfam" id="PF01325">
    <property type="entry name" value="Fe_dep_repress"/>
    <property type="match status" value="1"/>
</dbReference>
<evidence type="ECO:0000313" key="14">
    <source>
        <dbReference type="EMBL" id="GIJ61250.1"/>
    </source>
</evidence>
<dbReference type="InterPro" id="IPR022689">
    <property type="entry name" value="Iron_dep_repressor"/>
</dbReference>
<dbReference type="InterPro" id="IPR036388">
    <property type="entry name" value="WH-like_DNA-bd_sf"/>
</dbReference>
<dbReference type="Proteomes" id="UP000612585">
    <property type="component" value="Unassembled WGS sequence"/>
</dbReference>
<protein>
    <recommendedName>
        <fullName evidence="12">Manganese transport regulator</fullName>
    </recommendedName>
</protein>
<evidence type="ECO:0000256" key="6">
    <source>
        <dbReference type="ARBA" id="ARBA00023004"/>
    </source>
</evidence>